<organism evidence="2 3">
    <name type="scientific">Dermatophagoides farinae</name>
    <name type="common">American house dust mite</name>
    <dbReference type="NCBI Taxonomy" id="6954"/>
    <lineage>
        <taxon>Eukaryota</taxon>
        <taxon>Metazoa</taxon>
        <taxon>Ecdysozoa</taxon>
        <taxon>Arthropoda</taxon>
        <taxon>Chelicerata</taxon>
        <taxon>Arachnida</taxon>
        <taxon>Acari</taxon>
        <taxon>Acariformes</taxon>
        <taxon>Sarcoptiformes</taxon>
        <taxon>Astigmata</taxon>
        <taxon>Psoroptidia</taxon>
        <taxon>Analgoidea</taxon>
        <taxon>Pyroglyphidae</taxon>
        <taxon>Dermatophagoidinae</taxon>
        <taxon>Dermatophagoides</taxon>
    </lineage>
</organism>
<feature type="region of interest" description="Disordered" evidence="1">
    <location>
        <begin position="15"/>
        <end position="36"/>
    </location>
</feature>
<evidence type="ECO:0000313" key="3">
    <source>
        <dbReference type="Proteomes" id="UP000790347"/>
    </source>
</evidence>
<dbReference type="EMBL" id="ASGP02000001">
    <property type="protein sequence ID" value="KAH9528827.1"/>
    <property type="molecule type" value="Genomic_DNA"/>
</dbReference>
<evidence type="ECO:0000313" key="2">
    <source>
        <dbReference type="EMBL" id="KAH9528827.1"/>
    </source>
</evidence>
<proteinExistence type="predicted"/>
<reference evidence="2" key="2">
    <citation type="journal article" date="2022" name="Res Sq">
        <title>Comparative Genomics Reveals Insights into the Divergent Evolution of Astigmatic Mites and Household Pest Adaptations.</title>
        <authorList>
            <person name="Xiong Q."/>
            <person name="Wan A.T.-Y."/>
            <person name="Liu X.-Y."/>
            <person name="Fung C.S.-H."/>
            <person name="Xiao X."/>
            <person name="Malainual N."/>
            <person name="Hou J."/>
            <person name="Wang L."/>
            <person name="Wang M."/>
            <person name="Yang K."/>
            <person name="Cui Y."/>
            <person name="Leung E."/>
            <person name="Nong W."/>
            <person name="Shin S.-K."/>
            <person name="Au S."/>
            <person name="Jeong K.Y."/>
            <person name="Chew F.T."/>
            <person name="Hui J."/>
            <person name="Leung T.F."/>
            <person name="Tungtrongchitr A."/>
            <person name="Zhong N."/>
            <person name="Liu Z."/>
            <person name="Tsui S."/>
        </authorList>
    </citation>
    <scope>NUCLEOTIDE SEQUENCE</scope>
    <source>
        <strain evidence="2">Derf</strain>
        <tissue evidence="2">Whole organism</tissue>
    </source>
</reference>
<accession>A0A922IDQ9</accession>
<dbReference type="Proteomes" id="UP000790347">
    <property type="component" value="Unassembled WGS sequence"/>
</dbReference>
<gene>
    <name evidence="2" type="ORF">DERF_002743</name>
</gene>
<name>A0A922IDQ9_DERFA</name>
<sequence length="66" mass="8005">MTKIQKCPSYIKAHHHFENEEEKTDVQTHHHHHHNEMNKYTVKLQLNPQFGLLFFAFITIKLPKNR</sequence>
<keyword evidence="3" id="KW-1185">Reference proteome</keyword>
<dbReference type="AlphaFoldDB" id="A0A922IDQ9"/>
<comment type="caution">
    <text evidence="2">The sequence shown here is derived from an EMBL/GenBank/DDBJ whole genome shotgun (WGS) entry which is preliminary data.</text>
</comment>
<reference evidence="2" key="1">
    <citation type="submission" date="2013-05" db="EMBL/GenBank/DDBJ databases">
        <authorList>
            <person name="Yim A.K.Y."/>
            <person name="Chan T.F."/>
            <person name="Ji K.M."/>
            <person name="Liu X.Y."/>
            <person name="Zhou J.W."/>
            <person name="Li R.Q."/>
            <person name="Yang K.Y."/>
            <person name="Li J."/>
            <person name="Li M."/>
            <person name="Law P.T.W."/>
            <person name="Wu Y.L."/>
            <person name="Cai Z.L."/>
            <person name="Qin H."/>
            <person name="Bao Y."/>
            <person name="Leung R.K.K."/>
            <person name="Ng P.K.S."/>
            <person name="Zou J."/>
            <person name="Zhong X.J."/>
            <person name="Ran P.X."/>
            <person name="Zhong N.S."/>
            <person name="Liu Z.G."/>
            <person name="Tsui S.K.W."/>
        </authorList>
    </citation>
    <scope>NUCLEOTIDE SEQUENCE</scope>
    <source>
        <strain evidence="2">Derf</strain>
        <tissue evidence="2">Whole organism</tissue>
    </source>
</reference>
<evidence type="ECO:0000256" key="1">
    <source>
        <dbReference type="SAM" id="MobiDB-lite"/>
    </source>
</evidence>
<protein>
    <submittedName>
        <fullName evidence="2">Uncharacterized protein</fullName>
    </submittedName>
</protein>